<dbReference type="PANTHER" id="PTHR23075:SF0">
    <property type="entry name" value="ATPASE FAMILY AAA DOMAIN-CONTAINING PROTEIN 3"/>
    <property type="match status" value="1"/>
</dbReference>
<evidence type="ECO:0000256" key="6">
    <source>
        <dbReference type="ARBA" id="ARBA00023054"/>
    </source>
</evidence>
<feature type="coiled-coil region" evidence="10">
    <location>
        <begin position="158"/>
        <end position="185"/>
    </location>
</feature>
<sequence length="630" mass="70056">MAFRQLLVSAKPAICGAMGVGAGMAFPQAVLADKKGDKDPGRPMFDPEALERGAAALREINKSPYAKQVIELTREQERTKQSEMREKEAQMMAHAAQMNKEREQVRYQEERQLEEQRAQVGARMKQYEDELARKRLMSDHELQRQRNAELVKLQEDAHARQEAERLRVEQQIQAERRAAEQYAANLRGQIEREKALGEAEGRAKEARENEDINRRAALLRYQEEARKAVDVINSVMGHLGTATLELLTDRNKLLTAVGGVTALFLGIYGARESSRVVGSTVERWLGTPSLVRETSRFSLWKPKTWSQGGGAAAKGQEEIKKDFSDIILPGTLHDNVRMMAAASANTKKHGAPFRHMLFYGPPGTGKTMAAKRLARTSGLDYAIMTGGDVTPLGGKAVTQLHQTFDWAERSRRGLLLFIDEADAFLGRRSDEMSEGLRGALNALLYRTGDQSKDFMVVLATNRPGDLDDAVLDRMDEALEFGLPSASERKRMLELYMERYIAQAGTAEGGAQPVGLSGKLQAMLRGRKEEADKITIEGITEATLQQAAQAMEGFSGREIAKFMAAVQAAVYGSAQPVLTPQVWDTVLSRKLFEHKEREAFRLGHHGIGEKRLGKPELESPHETKVHPKPAM</sequence>
<name>A0A7S3R7G6_DUNTE</name>
<dbReference type="GO" id="GO:0005743">
    <property type="term" value="C:mitochondrial inner membrane"/>
    <property type="evidence" value="ECO:0007669"/>
    <property type="project" value="UniProtKB-SubCell"/>
</dbReference>
<evidence type="ECO:0000256" key="7">
    <source>
        <dbReference type="ARBA" id="ARBA00023128"/>
    </source>
</evidence>
<evidence type="ECO:0000256" key="11">
    <source>
        <dbReference type="SAM" id="MobiDB-lite"/>
    </source>
</evidence>
<keyword evidence="5" id="KW-0067">ATP-binding</keyword>
<evidence type="ECO:0000256" key="8">
    <source>
        <dbReference type="ARBA" id="ARBA00023136"/>
    </source>
</evidence>
<dbReference type="GO" id="GO:0008270">
    <property type="term" value="F:zinc ion binding"/>
    <property type="evidence" value="ECO:0007669"/>
    <property type="project" value="TreeGrafter"/>
</dbReference>
<keyword evidence="7" id="KW-0496">Mitochondrion</keyword>
<dbReference type="InterPro" id="IPR003959">
    <property type="entry name" value="ATPase_AAA_core"/>
</dbReference>
<dbReference type="GO" id="GO:0005524">
    <property type="term" value="F:ATP binding"/>
    <property type="evidence" value="ECO:0007669"/>
    <property type="project" value="UniProtKB-KW"/>
</dbReference>
<evidence type="ECO:0000256" key="1">
    <source>
        <dbReference type="ARBA" id="ARBA00004273"/>
    </source>
</evidence>
<dbReference type="GO" id="GO:0007005">
    <property type="term" value="P:mitochondrion organization"/>
    <property type="evidence" value="ECO:0007669"/>
    <property type="project" value="TreeGrafter"/>
</dbReference>
<keyword evidence="9" id="KW-1135">Mitochondrion nucleoid</keyword>
<proteinExistence type="predicted"/>
<dbReference type="InterPro" id="IPR021911">
    <property type="entry name" value="ATAD3_N"/>
</dbReference>
<dbReference type="EMBL" id="HBIP01031849">
    <property type="protein sequence ID" value="CAE0504296.1"/>
    <property type="molecule type" value="Transcribed_RNA"/>
</dbReference>
<feature type="domain" description="AAA+ ATPase" evidence="12">
    <location>
        <begin position="352"/>
        <end position="484"/>
    </location>
</feature>
<evidence type="ECO:0000256" key="9">
    <source>
        <dbReference type="ARBA" id="ARBA00023271"/>
    </source>
</evidence>
<evidence type="ECO:0000259" key="12">
    <source>
        <dbReference type="SMART" id="SM00382"/>
    </source>
</evidence>
<dbReference type="Pfam" id="PF00004">
    <property type="entry name" value="AAA"/>
    <property type="match status" value="1"/>
</dbReference>
<evidence type="ECO:0000256" key="3">
    <source>
        <dbReference type="ARBA" id="ARBA00022741"/>
    </source>
</evidence>
<evidence type="ECO:0000256" key="10">
    <source>
        <dbReference type="SAM" id="Coils"/>
    </source>
</evidence>
<accession>A0A7S3R7G6</accession>
<dbReference type="GO" id="GO:0016887">
    <property type="term" value="F:ATP hydrolysis activity"/>
    <property type="evidence" value="ECO:0007669"/>
    <property type="project" value="InterPro"/>
</dbReference>
<evidence type="ECO:0000256" key="5">
    <source>
        <dbReference type="ARBA" id="ARBA00022840"/>
    </source>
</evidence>
<dbReference type="InterPro" id="IPR003593">
    <property type="entry name" value="AAA+_ATPase"/>
</dbReference>
<protein>
    <recommendedName>
        <fullName evidence="12">AAA+ ATPase domain-containing protein</fullName>
    </recommendedName>
</protein>
<evidence type="ECO:0000256" key="4">
    <source>
        <dbReference type="ARBA" id="ARBA00022792"/>
    </source>
</evidence>
<dbReference type="GO" id="GO:0042645">
    <property type="term" value="C:mitochondrial nucleoid"/>
    <property type="evidence" value="ECO:0007669"/>
    <property type="project" value="UniProtKB-SubCell"/>
</dbReference>
<evidence type="ECO:0000256" key="2">
    <source>
        <dbReference type="ARBA" id="ARBA00004436"/>
    </source>
</evidence>
<evidence type="ECO:0000313" key="13">
    <source>
        <dbReference type="EMBL" id="CAE0504296.1"/>
    </source>
</evidence>
<gene>
    <name evidence="13" type="ORF">DTER00134_LOCUS19369</name>
</gene>
<dbReference type="AlphaFoldDB" id="A0A7S3R7G6"/>
<keyword evidence="4" id="KW-0999">Mitochondrion inner membrane</keyword>
<comment type="subcellular location">
    <subcellularLocation>
        <location evidence="1">Mitochondrion inner membrane</location>
    </subcellularLocation>
    <subcellularLocation>
        <location evidence="2">Mitochondrion matrix</location>
        <location evidence="2">Mitochondrion nucleoid</location>
    </subcellularLocation>
</comment>
<feature type="coiled-coil region" evidence="10">
    <location>
        <begin position="70"/>
        <end position="130"/>
    </location>
</feature>
<dbReference type="Gene3D" id="3.40.50.300">
    <property type="entry name" value="P-loop containing nucleotide triphosphate hydrolases"/>
    <property type="match status" value="1"/>
</dbReference>
<feature type="compositionally biased region" description="Basic and acidic residues" evidence="11">
    <location>
        <begin position="605"/>
        <end position="624"/>
    </location>
</feature>
<dbReference type="SUPFAM" id="SSF52540">
    <property type="entry name" value="P-loop containing nucleoside triphosphate hydrolases"/>
    <property type="match status" value="1"/>
</dbReference>
<feature type="region of interest" description="Disordered" evidence="11">
    <location>
        <begin position="605"/>
        <end position="630"/>
    </location>
</feature>
<dbReference type="SMART" id="SM00382">
    <property type="entry name" value="AAA"/>
    <property type="match status" value="1"/>
</dbReference>
<dbReference type="InterPro" id="IPR027417">
    <property type="entry name" value="P-loop_NTPase"/>
</dbReference>
<dbReference type="PANTHER" id="PTHR23075">
    <property type="entry name" value="PUTATIVE ATP-ASE"/>
    <property type="match status" value="1"/>
</dbReference>
<dbReference type="Pfam" id="PF12037">
    <property type="entry name" value="ATAD3_N"/>
    <property type="match status" value="1"/>
</dbReference>
<keyword evidence="8" id="KW-0472">Membrane</keyword>
<keyword evidence="3" id="KW-0547">Nucleotide-binding</keyword>
<dbReference type="FunFam" id="3.40.50.300:FF:000595">
    <property type="entry name" value="ATPase family AAA domain-containing protein 3"/>
    <property type="match status" value="1"/>
</dbReference>
<keyword evidence="6 10" id="KW-0175">Coiled coil</keyword>
<organism evidence="13">
    <name type="scientific">Dunaliella tertiolecta</name>
    <name type="common">Green alga</name>
    <dbReference type="NCBI Taxonomy" id="3047"/>
    <lineage>
        <taxon>Eukaryota</taxon>
        <taxon>Viridiplantae</taxon>
        <taxon>Chlorophyta</taxon>
        <taxon>core chlorophytes</taxon>
        <taxon>Chlorophyceae</taxon>
        <taxon>CS clade</taxon>
        <taxon>Chlamydomonadales</taxon>
        <taxon>Dunaliellaceae</taxon>
        <taxon>Dunaliella</taxon>
    </lineage>
</organism>
<reference evidence="13" key="1">
    <citation type="submission" date="2021-01" db="EMBL/GenBank/DDBJ databases">
        <authorList>
            <person name="Corre E."/>
            <person name="Pelletier E."/>
            <person name="Niang G."/>
            <person name="Scheremetjew M."/>
            <person name="Finn R."/>
            <person name="Kale V."/>
            <person name="Holt S."/>
            <person name="Cochrane G."/>
            <person name="Meng A."/>
            <person name="Brown T."/>
            <person name="Cohen L."/>
        </authorList>
    </citation>
    <scope>NUCLEOTIDE SEQUENCE</scope>
    <source>
        <strain evidence="13">CCMP1320</strain>
    </source>
</reference>